<feature type="domain" description="Glycosyltransferase 2-like" evidence="4">
    <location>
        <begin position="8"/>
        <end position="131"/>
    </location>
</feature>
<dbReference type="EMBL" id="JAATHJ010000030">
    <property type="protein sequence ID" value="NJP38791.1"/>
    <property type="molecule type" value="Genomic_DNA"/>
</dbReference>
<protein>
    <submittedName>
        <fullName evidence="5">Glycosyltransferase family 2 protein</fullName>
    </submittedName>
</protein>
<dbReference type="PANTHER" id="PTHR22916">
    <property type="entry name" value="GLYCOSYLTRANSFERASE"/>
    <property type="match status" value="1"/>
</dbReference>
<accession>A0A969PUT3</accession>
<name>A0A969PUT3_9BACI</name>
<evidence type="ECO:0000256" key="2">
    <source>
        <dbReference type="ARBA" id="ARBA00022676"/>
    </source>
</evidence>
<comment type="similarity">
    <text evidence="1">Belongs to the glycosyltransferase 2 family.</text>
</comment>
<comment type="caution">
    <text evidence="5">The sequence shown here is derived from an EMBL/GenBank/DDBJ whole genome shotgun (WGS) entry which is preliminary data.</text>
</comment>
<organism evidence="5 6">
    <name type="scientific">Alkalicoccus luteus</name>
    <dbReference type="NCBI Taxonomy" id="1237094"/>
    <lineage>
        <taxon>Bacteria</taxon>
        <taxon>Bacillati</taxon>
        <taxon>Bacillota</taxon>
        <taxon>Bacilli</taxon>
        <taxon>Bacillales</taxon>
        <taxon>Bacillaceae</taxon>
        <taxon>Alkalicoccus</taxon>
    </lineage>
</organism>
<gene>
    <name evidence="5" type="ORF">HCN83_14585</name>
</gene>
<evidence type="ECO:0000259" key="4">
    <source>
        <dbReference type="Pfam" id="PF00535"/>
    </source>
</evidence>
<dbReference type="Pfam" id="PF00535">
    <property type="entry name" value="Glycos_transf_2"/>
    <property type="match status" value="1"/>
</dbReference>
<evidence type="ECO:0000256" key="1">
    <source>
        <dbReference type="ARBA" id="ARBA00006739"/>
    </source>
</evidence>
<dbReference type="AlphaFoldDB" id="A0A969PUT3"/>
<keyword evidence="2" id="KW-0328">Glycosyltransferase</keyword>
<keyword evidence="6" id="KW-1185">Reference proteome</keyword>
<dbReference type="InterPro" id="IPR029044">
    <property type="entry name" value="Nucleotide-diphossugar_trans"/>
</dbReference>
<dbReference type="Proteomes" id="UP000752012">
    <property type="component" value="Unassembled WGS sequence"/>
</dbReference>
<proteinExistence type="inferred from homology"/>
<sequence>MRNTPEISVIVPVYNGESFLPFALESVLLQSMENFEIICINDGSSDGSLNILREYEKKDERIRVIDKENEGLAKTRNHGIACAKGTYIAFLDQDDYFHHDMLKSLYEAIKRTNVRLAMCKAVKTERRSLELINEQNDSTISEESILTEDEALELLFHPFAFQLVVPWNKLYHHTIFDSIQYPAGKGCDDEHVIHHIIKASDGIAFINKTLYYYYHNAESFMNSPYHKLRADVFSAYADRMQFFKNQGKWEWCAKQATMTLHMYIIHYRMAKNLSNYQKQFARDYKTFFKENKSFIRKKGKFELQIFYVHPYLHQLFESVRRKLSETNKKLNFQFLID</sequence>
<evidence type="ECO:0000313" key="5">
    <source>
        <dbReference type="EMBL" id="NJP38791.1"/>
    </source>
</evidence>
<dbReference type="CDD" id="cd00761">
    <property type="entry name" value="Glyco_tranf_GTA_type"/>
    <property type="match status" value="1"/>
</dbReference>
<dbReference type="GO" id="GO:0016757">
    <property type="term" value="F:glycosyltransferase activity"/>
    <property type="evidence" value="ECO:0007669"/>
    <property type="project" value="UniProtKB-KW"/>
</dbReference>
<keyword evidence="3" id="KW-0808">Transferase</keyword>
<dbReference type="InterPro" id="IPR001173">
    <property type="entry name" value="Glyco_trans_2-like"/>
</dbReference>
<dbReference type="PANTHER" id="PTHR22916:SF51">
    <property type="entry name" value="GLYCOSYLTRANSFERASE EPSH-RELATED"/>
    <property type="match status" value="1"/>
</dbReference>
<dbReference type="SUPFAM" id="SSF53448">
    <property type="entry name" value="Nucleotide-diphospho-sugar transferases"/>
    <property type="match status" value="1"/>
</dbReference>
<evidence type="ECO:0000256" key="3">
    <source>
        <dbReference type="ARBA" id="ARBA00022679"/>
    </source>
</evidence>
<dbReference type="RefSeq" id="WP_168008622.1">
    <property type="nucleotide sequence ID" value="NZ_JAATHJ010000030.1"/>
</dbReference>
<dbReference type="Gene3D" id="3.90.550.10">
    <property type="entry name" value="Spore Coat Polysaccharide Biosynthesis Protein SpsA, Chain A"/>
    <property type="match status" value="1"/>
</dbReference>
<reference evidence="5 6" key="1">
    <citation type="submission" date="2020-03" db="EMBL/GenBank/DDBJ databases">
        <title>Assessment of the enzymatic potential of alkaline-tolerant lipase obtained from Bacillus luteus H11 (technogenic soil) for the bioremediation of saline soils contaminated with petroleum substances.</title>
        <authorList>
            <person name="Kalwasinska A."/>
        </authorList>
    </citation>
    <scope>NUCLEOTIDE SEQUENCE [LARGE SCALE GENOMIC DNA]</scope>
    <source>
        <strain evidence="5 6">H11</strain>
    </source>
</reference>
<evidence type="ECO:0000313" key="6">
    <source>
        <dbReference type="Proteomes" id="UP000752012"/>
    </source>
</evidence>